<evidence type="ECO:0000256" key="1">
    <source>
        <dbReference type="SAM" id="SignalP"/>
    </source>
</evidence>
<name>A0AAN8RZ74_POLSC</name>
<dbReference type="InterPro" id="IPR006631">
    <property type="entry name" value="DM4_12"/>
</dbReference>
<evidence type="ECO:0000313" key="3">
    <source>
        <dbReference type="EMBL" id="KAK6621960.1"/>
    </source>
</evidence>
<evidence type="ECO:0000313" key="2">
    <source>
        <dbReference type="EMBL" id="KAK6618813.1"/>
    </source>
</evidence>
<reference evidence="2 5" key="1">
    <citation type="submission" date="2023-10" db="EMBL/GenBank/DDBJ databases">
        <title>Genomes of two closely related lineages of the louse Polyplax serrata with different host specificities.</title>
        <authorList>
            <person name="Martinu J."/>
            <person name="Tarabai H."/>
            <person name="Stefka J."/>
            <person name="Hypsa V."/>
        </authorList>
    </citation>
    <scope>NUCLEOTIDE SEQUENCE [LARGE SCALE GENOMIC DNA]</scope>
    <source>
        <strain evidence="3">98ZLc_SE</strain>
        <strain evidence="2">HR10_N</strain>
    </source>
</reference>
<keyword evidence="1" id="KW-0732">Signal</keyword>
<gene>
    <name evidence="2" type="ORF">RUM43_013204</name>
    <name evidence="3" type="ORF">RUM44_001767</name>
</gene>
<feature type="chain" id="PRO_5042847587" evidence="1">
    <location>
        <begin position="26"/>
        <end position="277"/>
    </location>
</feature>
<proteinExistence type="predicted"/>
<dbReference type="EMBL" id="JAWJWF010000047">
    <property type="protein sequence ID" value="KAK6621960.1"/>
    <property type="molecule type" value="Genomic_DNA"/>
</dbReference>
<evidence type="ECO:0000313" key="4">
    <source>
        <dbReference type="Proteomes" id="UP001359485"/>
    </source>
</evidence>
<sequence>MVPVMIGVQLVKSVLFAMFLPSLLGNLGRVVGEGVKFLSSQGYRSPTGADNMGQMEDFEFKDVNGYDQHYPDVQPDGSSSVYSYAYPAPFDYNKFPAGDTLQNTVASRFTTGAHKLNYIPNNNHHGSFYTKHNGKRQNFKVFHNIPSSSLLLTNYDPFYSPLLSRMDSVFKQLGYESETCRERLICLMYKNPAKFAPYSNLISAQLSRELNELRKPSTDNPDILRFFKYMKAAKDGQDGVECSREYPGCSNTKDSVSSPMVKTFNEINKLVQARKLS</sequence>
<feature type="signal peptide" evidence="1">
    <location>
        <begin position="1"/>
        <end position="25"/>
    </location>
</feature>
<comment type="caution">
    <text evidence="2">The sequence shown here is derived from an EMBL/GenBank/DDBJ whole genome shotgun (WGS) entry which is preliminary data.</text>
</comment>
<evidence type="ECO:0000313" key="5">
    <source>
        <dbReference type="Proteomes" id="UP001372834"/>
    </source>
</evidence>
<dbReference type="EMBL" id="JAWJWE010000041">
    <property type="protein sequence ID" value="KAK6618813.1"/>
    <property type="molecule type" value="Genomic_DNA"/>
</dbReference>
<dbReference type="Proteomes" id="UP001359485">
    <property type="component" value="Unassembled WGS sequence"/>
</dbReference>
<organism evidence="2 5">
    <name type="scientific">Polyplax serrata</name>
    <name type="common">Common mouse louse</name>
    <dbReference type="NCBI Taxonomy" id="468196"/>
    <lineage>
        <taxon>Eukaryota</taxon>
        <taxon>Metazoa</taxon>
        <taxon>Ecdysozoa</taxon>
        <taxon>Arthropoda</taxon>
        <taxon>Hexapoda</taxon>
        <taxon>Insecta</taxon>
        <taxon>Pterygota</taxon>
        <taxon>Neoptera</taxon>
        <taxon>Paraneoptera</taxon>
        <taxon>Psocodea</taxon>
        <taxon>Troctomorpha</taxon>
        <taxon>Phthiraptera</taxon>
        <taxon>Anoplura</taxon>
        <taxon>Polyplacidae</taxon>
        <taxon>Polyplax</taxon>
    </lineage>
</organism>
<dbReference type="AlphaFoldDB" id="A0AAN8RZ74"/>
<protein>
    <submittedName>
        <fullName evidence="2">Uncharacterized protein</fullName>
    </submittedName>
</protein>
<dbReference type="Pfam" id="PF07841">
    <property type="entry name" value="DM4_12"/>
    <property type="match status" value="1"/>
</dbReference>
<accession>A0AAN8RZ74</accession>
<dbReference type="Proteomes" id="UP001372834">
    <property type="component" value="Unassembled WGS sequence"/>
</dbReference>
<keyword evidence="4" id="KW-1185">Reference proteome</keyword>